<dbReference type="GO" id="GO:0007224">
    <property type="term" value="P:smoothened signaling pathway"/>
    <property type="evidence" value="ECO:0007669"/>
    <property type="project" value="TreeGrafter"/>
</dbReference>
<feature type="transmembrane region" description="Helical" evidence="8">
    <location>
        <begin position="20"/>
        <end position="41"/>
    </location>
</feature>
<dbReference type="Gene3D" id="1.20.1640.10">
    <property type="entry name" value="Multidrug efflux transporter AcrB transmembrane domain"/>
    <property type="match status" value="2"/>
</dbReference>
<evidence type="ECO:0000256" key="7">
    <source>
        <dbReference type="SAM" id="MobiDB-lite"/>
    </source>
</evidence>
<evidence type="ECO:0000256" key="2">
    <source>
        <dbReference type="ARBA" id="ARBA00022692"/>
    </source>
</evidence>
<evidence type="ECO:0000256" key="3">
    <source>
        <dbReference type="ARBA" id="ARBA00022989"/>
    </source>
</evidence>
<dbReference type="EMBL" id="CACRXK020009566">
    <property type="protein sequence ID" value="CAB4017483.1"/>
    <property type="molecule type" value="Genomic_DNA"/>
</dbReference>
<dbReference type="InterPro" id="IPR053958">
    <property type="entry name" value="HMGCR/SNAP/NPC1-like_SSD"/>
</dbReference>
<keyword evidence="3 8" id="KW-1133">Transmembrane helix</keyword>
<feature type="compositionally biased region" description="Polar residues" evidence="7">
    <location>
        <begin position="507"/>
        <end position="517"/>
    </location>
</feature>
<feature type="transmembrane region" description="Helical" evidence="8">
    <location>
        <begin position="319"/>
        <end position="338"/>
    </location>
</feature>
<feature type="non-terminal residue" evidence="9">
    <location>
        <position position="1"/>
    </location>
</feature>
<dbReference type="SUPFAM" id="SSF82866">
    <property type="entry name" value="Multidrug efflux transporter AcrB transmembrane domain"/>
    <property type="match status" value="2"/>
</dbReference>
<name>A0A6S7IJP2_PARCT</name>
<feature type="transmembrane region" description="Helical" evidence="8">
    <location>
        <begin position="817"/>
        <end position="838"/>
    </location>
</feature>
<protein>
    <submittedName>
        <fullName evidence="9">Dispatched homolog 1-like</fullName>
    </submittedName>
</protein>
<keyword evidence="4 8" id="KW-0472">Membrane</keyword>
<comment type="similarity">
    <text evidence="6">Belongs to the dispatched family.</text>
</comment>
<evidence type="ECO:0000313" key="10">
    <source>
        <dbReference type="Proteomes" id="UP001152795"/>
    </source>
</evidence>
<feature type="region of interest" description="Disordered" evidence="7">
    <location>
        <begin position="472"/>
        <end position="517"/>
    </location>
</feature>
<dbReference type="PROSITE" id="PS50156">
    <property type="entry name" value="SSD"/>
    <property type="match status" value="1"/>
</dbReference>
<evidence type="ECO:0000313" key="9">
    <source>
        <dbReference type="EMBL" id="CAB4017483.1"/>
    </source>
</evidence>
<feature type="transmembrane region" description="Helical" evidence="8">
    <location>
        <begin position="850"/>
        <end position="872"/>
    </location>
</feature>
<accession>A0A6S7IJP2</accession>
<proteinExistence type="inferred from homology"/>
<keyword evidence="10" id="KW-1185">Reference proteome</keyword>
<evidence type="ECO:0000256" key="5">
    <source>
        <dbReference type="ARBA" id="ARBA00023180"/>
    </source>
</evidence>
<keyword evidence="2 8" id="KW-0812">Transmembrane</keyword>
<evidence type="ECO:0000256" key="4">
    <source>
        <dbReference type="ARBA" id="ARBA00023136"/>
    </source>
</evidence>
<sequence length="902" mass="101849">MLARCCNALLHRYSTFLYNYPQIFLILTPIFLLICVIFSFVPPVGPDAPDFSEPTEGFEPRGTDIMKRVVTQQDTLKAAINDGQLTCTPPGNSTTTRKRRNSQTLKICDPYYYRYRSVVTVYESGDDLFNMKDLKAICNIEKKIIPVTPAYLLFNECRTSLSLGTSIASIRNRSSCQEITEKDVTYAKNLLDNCTSAYFNRELSDPNSPSNECTKNKDFIKNVFDLLVDIDFMRNTKELKITLALSPRLYDTDFARDIYEQHLSGNLPEQDSVKLVAFKFGDFRFDQFNLKLLTDAIFPALGLVMVAIILLVYTHSVLIMALTIFSVITSVIIAYFIYHQIFRLTFFPFLNILTFIFLIGIGADDAFVFNDVWSQAKLVIPNGSIIDWIEYTLSHAALSMFVTSFTTSAAFYANVVSDITAIRLFGIFAGTSILIMYSLMITWFPAGVVFMEKRRRRNVGVETWELHENPVIEHAPDKTTPTPDDGQLPSSDPPSPAKAARHPSDTGFPSNTQPSSQSCPCMYYNNVRSKCSKFMSDLFGTWIPASLRGYPIWLIAFLALGIGMACAVTVSPGLQRPKSSDFQVFSSSHILEQYNLKYKSKFRLAQTNENNFYVYIFFGFKAEDNGNYLEPKNFGELQYDSSFDVLKPEGQKWFLEDLCSDIRKQKFFGQNISWTCYPEVFRERCTSSMNWTLPLNEIQLESCIKFYYRPECHNFDQFFNGLFFQGNKIKGLSLVFPTNVPFTNDYETVDNLWSDIQDFSSNVLDKAPEGMQNGWAISWMRFYALQKNLGSSTITSLGVSLAIAFGVMLLTSMNWVVSVYAIVTIICILATTIGSLVLNGWELNILESIVISVAVGLSVDFTLHYGVAYIVSSEKGRVDQVKSALGHIGPAVTLAAITTFIT</sequence>
<evidence type="ECO:0000256" key="8">
    <source>
        <dbReference type="SAM" id="Phobius"/>
    </source>
</evidence>
<dbReference type="GO" id="GO:0016020">
    <property type="term" value="C:membrane"/>
    <property type="evidence" value="ECO:0007669"/>
    <property type="project" value="UniProtKB-SubCell"/>
</dbReference>
<gene>
    <name evidence="9" type="ORF">PACLA_8A059009</name>
</gene>
<dbReference type="PANTHER" id="PTHR45951:SF3">
    <property type="entry name" value="PROTEIN DISPATCHED"/>
    <property type="match status" value="1"/>
</dbReference>
<dbReference type="Proteomes" id="UP001152795">
    <property type="component" value="Unassembled WGS sequence"/>
</dbReference>
<comment type="caution">
    <text evidence="9">The sequence shown here is derived from an EMBL/GenBank/DDBJ whole genome shotgun (WGS) entry which is preliminary data.</text>
</comment>
<dbReference type="OrthoDB" id="193905at2759"/>
<keyword evidence="5" id="KW-0325">Glycoprotein</keyword>
<evidence type="ECO:0000256" key="1">
    <source>
        <dbReference type="ARBA" id="ARBA00004141"/>
    </source>
</evidence>
<feature type="transmembrane region" description="Helical" evidence="8">
    <location>
        <begin position="393"/>
        <end position="412"/>
    </location>
</feature>
<reference evidence="9" key="1">
    <citation type="submission" date="2020-04" db="EMBL/GenBank/DDBJ databases">
        <authorList>
            <person name="Alioto T."/>
            <person name="Alioto T."/>
            <person name="Gomez Garrido J."/>
        </authorList>
    </citation>
    <scope>NUCLEOTIDE SEQUENCE</scope>
    <source>
        <strain evidence="9">A484AB</strain>
    </source>
</reference>
<dbReference type="InterPro" id="IPR000731">
    <property type="entry name" value="SSD"/>
</dbReference>
<feature type="transmembrane region" description="Helical" evidence="8">
    <location>
        <begin position="292"/>
        <end position="313"/>
    </location>
</feature>
<organism evidence="9 10">
    <name type="scientific">Paramuricea clavata</name>
    <name type="common">Red gorgonian</name>
    <name type="synonym">Violescent sea-whip</name>
    <dbReference type="NCBI Taxonomy" id="317549"/>
    <lineage>
        <taxon>Eukaryota</taxon>
        <taxon>Metazoa</taxon>
        <taxon>Cnidaria</taxon>
        <taxon>Anthozoa</taxon>
        <taxon>Octocorallia</taxon>
        <taxon>Malacalcyonacea</taxon>
        <taxon>Plexauridae</taxon>
        <taxon>Paramuricea</taxon>
    </lineage>
</organism>
<feature type="transmembrane region" description="Helical" evidence="8">
    <location>
        <begin position="884"/>
        <end position="901"/>
    </location>
</feature>
<dbReference type="InterPro" id="IPR052081">
    <property type="entry name" value="Dispatched_Hh_regulator"/>
</dbReference>
<feature type="transmembrane region" description="Helical" evidence="8">
    <location>
        <begin position="789"/>
        <end position="811"/>
    </location>
</feature>
<dbReference type="GO" id="GO:0022857">
    <property type="term" value="F:transmembrane transporter activity"/>
    <property type="evidence" value="ECO:0007669"/>
    <property type="project" value="TreeGrafter"/>
</dbReference>
<comment type="subcellular location">
    <subcellularLocation>
        <location evidence="1">Membrane</location>
        <topology evidence="1">Multi-pass membrane protein</topology>
    </subcellularLocation>
</comment>
<feature type="transmembrane region" description="Helical" evidence="8">
    <location>
        <begin position="424"/>
        <end position="446"/>
    </location>
</feature>
<dbReference type="PANTHER" id="PTHR45951">
    <property type="entry name" value="PROTEIN DISPATCHED-RELATED"/>
    <property type="match status" value="1"/>
</dbReference>
<feature type="transmembrane region" description="Helical" evidence="8">
    <location>
        <begin position="550"/>
        <end position="570"/>
    </location>
</feature>
<dbReference type="Pfam" id="PF12349">
    <property type="entry name" value="Sterol-sensing"/>
    <property type="match status" value="1"/>
</dbReference>
<evidence type="ECO:0000256" key="6">
    <source>
        <dbReference type="ARBA" id="ARBA00038046"/>
    </source>
</evidence>
<dbReference type="AlphaFoldDB" id="A0A6S7IJP2"/>
<feature type="transmembrane region" description="Helical" evidence="8">
    <location>
        <begin position="345"/>
        <end position="363"/>
    </location>
</feature>